<protein>
    <submittedName>
        <fullName evidence="1">Uncharacterized protein</fullName>
    </submittedName>
</protein>
<dbReference type="AlphaFoldDB" id="A0A3M7P9V6"/>
<dbReference type="EMBL" id="REGN01012325">
    <property type="protein sequence ID" value="RMZ95875.1"/>
    <property type="molecule type" value="Genomic_DNA"/>
</dbReference>
<evidence type="ECO:0000313" key="1">
    <source>
        <dbReference type="EMBL" id="RMZ95875.1"/>
    </source>
</evidence>
<accession>A0A3M7P9V6</accession>
<keyword evidence="2" id="KW-1185">Reference proteome</keyword>
<gene>
    <name evidence="1" type="ORF">BpHYR1_034934</name>
</gene>
<comment type="caution">
    <text evidence="1">The sequence shown here is derived from an EMBL/GenBank/DDBJ whole genome shotgun (WGS) entry which is preliminary data.</text>
</comment>
<proteinExistence type="predicted"/>
<reference evidence="1 2" key="1">
    <citation type="journal article" date="2018" name="Sci. Rep.">
        <title>Genomic signatures of local adaptation to the degree of environmental predictability in rotifers.</title>
        <authorList>
            <person name="Franch-Gras L."/>
            <person name="Hahn C."/>
            <person name="Garcia-Roger E.M."/>
            <person name="Carmona M.J."/>
            <person name="Serra M."/>
            <person name="Gomez A."/>
        </authorList>
    </citation>
    <scope>NUCLEOTIDE SEQUENCE [LARGE SCALE GENOMIC DNA]</scope>
    <source>
        <strain evidence="1">HYR1</strain>
    </source>
</reference>
<organism evidence="1 2">
    <name type="scientific">Brachionus plicatilis</name>
    <name type="common">Marine rotifer</name>
    <name type="synonym">Brachionus muelleri</name>
    <dbReference type="NCBI Taxonomy" id="10195"/>
    <lineage>
        <taxon>Eukaryota</taxon>
        <taxon>Metazoa</taxon>
        <taxon>Spiralia</taxon>
        <taxon>Gnathifera</taxon>
        <taxon>Rotifera</taxon>
        <taxon>Eurotatoria</taxon>
        <taxon>Monogononta</taxon>
        <taxon>Pseudotrocha</taxon>
        <taxon>Ploima</taxon>
        <taxon>Brachionidae</taxon>
        <taxon>Brachionus</taxon>
    </lineage>
</organism>
<name>A0A3M7P9V6_BRAPC</name>
<dbReference type="Proteomes" id="UP000276133">
    <property type="component" value="Unassembled WGS sequence"/>
</dbReference>
<evidence type="ECO:0000313" key="2">
    <source>
        <dbReference type="Proteomes" id="UP000276133"/>
    </source>
</evidence>
<sequence>MTIHLVMQGQNYMRIRRIFCGIEQKNSIIFQILQLLLNSVLVLSEVEYQNDLQWFIKAEYFFSKSYSISHIFLSLKNFIKKN</sequence>